<keyword evidence="1" id="KW-0472">Membrane</keyword>
<dbReference type="RefSeq" id="WP_222579452.1">
    <property type="nucleotide sequence ID" value="NZ_JAHVHU010000006.1"/>
</dbReference>
<evidence type="ECO:0000313" key="2">
    <source>
        <dbReference type="EMBL" id="MBY5957935.1"/>
    </source>
</evidence>
<organism evidence="2 3">
    <name type="scientific">Membranihabitans marinus</name>
    <dbReference type="NCBI Taxonomy" id="1227546"/>
    <lineage>
        <taxon>Bacteria</taxon>
        <taxon>Pseudomonadati</taxon>
        <taxon>Bacteroidota</taxon>
        <taxon>Saprospiria</taxon>
        <taxon>Saprospirales</taxon>
        <taxon>Saprospiraceae</taxon>
        <taxon>Membranihabitans</taxon>
    </lineage>
</organism>
<keyword evidence="1" id="KW-0812">Transmembrane</keyword>
<feature type="transmembrane region" description="Helical" evidence="1">
    <location>
        <begin position="6"/>
        <end position="26"/>
    </location>
</feature>
<sequence>MINDYIIILVVSVLVIFTLFGLWFLYYQINQKIDQVTQSFIISQKQDLSKDILQRKLQAYERLSLLLERIQYPNVIRRCYENELNARELINLMKIDIQAEYEHNVTQQIYVSEKLWEIIELTKEDSLSTLSELSVDMESYQSEQVLIHALIDKLSHKKYNPIDKALLAIRTEVNTII</sequence>
<dbReference type="AlphaFoldDB" id="A0A953HT53"/>
<dbReference type="Pfam" id="PF25589">
    <property type="entry name" value="DUF7935"/>
    <property type="match status" value="1"/>
</dbReference>
<evidence type="ECO:0000313" key="3">
    <source>
        <dbReference type="Proteomes" id="UP000753961"/>
    </source>
</evidence>
<proteinExistence type="predicted"/>
<reference evidence="2" key="1">
    <citation type="submission" date="2021-06" db="EMBL/GenBank/DDBJ databases">
        <title>44 bacteria genomes isolated from Dapeng, Shenzhen.</title>
        <authorList>
            <person name="Zheng W."/>
            <person name="Yu S."/>
            <person name="Huang Y."/>
        </authorList>
    </citation>
    <scope>NUCLEOTIDE SEQUENCE</scope>
    <source>
        <strain evidence="2">DP5N28-2</strain>
    </source>
</reference>
<comment type="caution">
    <text evidence="2">The sequence shown here is derived from an EMBL/GenBank/DDBJ whole genome shotgun (WGS) entry which is preliminary data.</text>
</comment>
<dbReference type="InterPro" id="IPR057695">
    <property type="entry name" value="DUF7935"/>
</dbReference>
<evidence type="ECO:0000256" key="1">
    <source>
        <dbReference type="SAM" id="Phobius"/>
    </source>
</evidence>
<dbReference type="Proteomes" id="UP000753961">
    <property type="component" value="Unassembled WGS sequence"/>
</dbReference>
<protein>
    <submittedName>
        <fullName evidence="2">Uncharacterized protein</fullName>
    </submittedName>
</protein>
<gene>
    <name evidence="2" type="ORF">KUV50_07330</name>
</gene>
<accession>A0A953HT53</accession>
<keyword evidence="1" id="KW-1133">Transmembrane helix</keyword>
<dbReference type="EMBL" id="JAHVHU010000006">
    <property type="protein sequence ID" value="MBY5957935.1"/>
    <property type="molecule type" value="Genomic_DNA"/>
</dbReference>
<name>A0A953HT53_9BACT</name>
<keyword evidence="3" id="KW-1185">Reference proteome</keyword>